<dbReference type="EMBL" id="FOPY01000002">
    <property type="protein sequence ID" value="SFH27103.1"/>
    <property type="molecule type" value="Genomic_DNA"/>
</dbReference>
<evidence type="ECO:0000256" key="2">
    <source>
        <dbReference type="RuleBase" id="RU003718"/>
    </source>
</evidence>
<organism evidence="3 4">
    <name type="scientific">Modicisalibacter xianhensis</name>
    <dbReference type="NCBI Taxonomy" id="442341"/>
    <lineage>
        <taxon>Bacteria</taxon>
        <taxon>Pseudomonadati</taxon>
        <taxon>Pseudomonadota</taxon>
        <taxon>Gammaproteobacteria</taxon>
        <taxon>Oceanospirillales</taxon>
        <taxon>Halomonadaceae</taxon>
        <taxon>Modicisalibacter</taxon>
    </lineage>
</organism>
<proteinExistence type="inferred from homology"/>
<dbReference type="RefSeq" id="WP_092843121.1">
    <property type="nucleotide sequence ID" value="NZ_FOPY01000002.1"/>
</dbReference>
<evidence type="ECO:0000313" key="3">
    <source>
        <dbReference type="EMBL" id="SFH27103.1"/>
    </source>
</evidence>
<dbReference type="GO" id="GO:0008194">
    <property type="term" value="F:UDP-glycosyltransferase activity"/>
    <property type="evidence" value="ECO:0007669"/>
    <property type="project" value="InterPro"/>
</dbReference>
<dbReference type="PANTHER" id="PTHR48050">
    <property type="entry name" value="STEROL 3-BETA-GLUCOSYLTRANSFERASE"/>
    <property type="match status" value="1"/>
</dbReference>
<keyword evidence="4" id="KW-1185">Reference proteome</keyword>
<dbReference type="PROSITE" id="PS00375">
    <property type="entry name" value="UDPGT"/>
    <property type="match status" value="1"/>
</dbReference>
<dbReference type="Proteomes" id="UP000199040">
    <property type="component" value="Unassembled WGS sequence"/>
</dbReference>
<dbReference type="Pfam" id="PF00201">
    <property type="entry name" value="UDPGT"/>
    <property type="match status" value="1"/>
</dbReference>
<dbReference type="SUPFAM" id="SSF53756">
    <property type="entry name" value="UDP-Glycosyltransferase/glycogen phosphorylase"/>
    <property type="match status" value="1"/>
</dbReference>
<dbReference type="InterPro" id="IPR050426">
    <property type="entry name" value="Glycosyltransferase_28"/>
</dbReference>
<evidence type="ECO:0000313" key="4">
    <source>
        <dbReference type="Proteomes" id="UP000199040"/>
    </source>
</evidence>
<name>A0A1I2YNA5_9GAMM</name>
<dbReference type="STRING" id="442341.SAMN04487959_10236"/>
<comment type="similarity">
    <text evidence="2">Belongs to the UDP-glycosyltransferase family.</text>
</comment>
<keyword evidence="2" id="KW-0328">Glycosyltransferase</keyword>
<dbReference type="AlphaFoldDB" id="A0A1I2YNA5"/>
<dbReference type="CDD" id="cd03784">
    <property type="entry name" value="GT1_Gtf-like"/>
    <property type="match status" value="1"/>
</dbReference>
<gene>
    <name evidence="3" type="ORF">SAMN04487959_10236</name>
</gene>
<dbReference type="Gene3D" id="3.40.50.2000">
    <property type="entry name" value="Glycogen Phosphorylase B"/>
    <property type="match status" value="2"/>
</dbReference>
<dbReference type="InterPro" id="IPR035595">
    <property type="entry name" value="UDP_glycos_trans_CS"/>
</dbReference>
<keyword evidence="1 2" id="KW-0808">Transferase</keyword>
<dbReference type="InterPro" id="IPR002213">
    <property type="entry name" value="UDP_glucos_trans"/>
</dbReference>
<evidence type="ECO:0000256" key="1">
    <source>
        <dbReference type="ARBA" id="ARBA00022679"/>
    </source>
</evidence>
<dbReference type="PANTHER" id="PTHR48050:SF13">
    <property type="entry name" value="STEROL 3-BETA-GLUCOSYLTRANSFERASE UGT80A2"/>
    <property type="match status" value="1"/>
</dbReference>
<accession>A0A1I2YNA5</accession>
<sequence length="434" mass="46496">MAKEPKPIHVGIVAPPFPSHYRALQALAAELIERGHRVTVIDRADAARWLDAPRIGFHTLGHASHPPGSLNRLLRLAASPGSPWGLLRLIRELAANTDMLCRELPEALGTLGIDLLLCDQMEAAGGLVAEAAGLPYVSVACALPVNREPGIPLPVMPMAFGQGSRYIKMYASSERVYDVLMSPLRRAIAVNAETFGLPPRDGLHECLSPYAQISQTVPGFELPRRALPAHFHHVGPLRPPAMNQDALDLPAAEGRPLVFASLGTLQGHRYRLFQRIARACRHLDVQLLLAHCGGLSAYQAHTLKREGATWITDFAPQRAALERADAVITHGGLNTVMDALSTRTPMLVLPIAFDQPGVAARIEHAGVGLRTSPTFAGTRSLAGKLHELLHYGRFTAPLERLGAQVDAAGGVPAAADIVENTFAGAVPAGRMDCA</sequence>
<reference evidence="3 4" key="1">
    <citation type="submission" date="2016-10" db="EMBL/GenBank/DDBJ databases">
        <authorList>
            <person name="de Groot N.N."/>
        </authorList>
    </citation>
    <scope>NUCLEOTIDE SEQUENCE [LARGE SCALE GENOMIC DNA]</scope>
    <source>
        <strain evidence="3 4">CGMCC 1.6848</strain>
    </source>
</reference>
<protein>
    <submittedName>
        <fullName evidence="3">Zeaxanthin glucosyltransferase</fullName>
    </submittedName>
</protein>
<dbReference type="GO" id="GO:0017000">
    <property type="term" value="P:antibiotic biosynthetic process"/>
    <property type="evidence" value="ECO:0007669"/>
    <property type="project" value="UniProtKB-ARBA"/>
</dbReference>